<evidence type="ECO:0000256" key="1">
    <source>
        <dbReference type="ARBA" id="ARBA00009156"/>
    </source>
</evidence>
<evidence type="ECO:0000313" key="7">
    <source>
        <dbReference type="Proteomes" id="UP000481252"/>
    </source>
</evidence>
<dbReference type="InterPro" id="IPR000577">
    <property type="entry name" value="Carb_kinase_FGGY"/>
</dbReference>
<dbReference type="Pfam" id="PF02782">
    <property type="entry name" value="FGGY_C"/>
    <property type="match status" value="1"/>
</dbReference>
<comment type="similarity">
    <text evidence="1">Belongs to the FGGY kinase family.</text>
</comment>
<dbReference type="PANTHER" id="PTHR43095">
    <property type="entry name" value="SUGAR KINASE"/>
    <property type="match status" value="1"/>
</dbReference>
<evidence type="ECO:0000256" key="2">
    <source>
        <dbReference type="ARBA" id="ARBA00022679"/>
    </source>
</evidence>
<feature type="domain" description="Carbohydrate kinase FGGY C-terminal" evidence="5">
    <location>
        <begin position="315"/>
        <end position="438"/>
    </location>
</feature>
<evidence type="ECO:0000259" key="5">
    <source>
        <dbReference type="Pfam" id="PF02782"/>
    </source>
</evidence>
<reference evidence="6 7" key="1">
    <citation type="submission" date="2020-02" db="EMBL/GenBank/DDBJ databases">
        <title>Genome sequence of the type strain CGMCC 1.15528 of Mesorhizobium zhangyense.</title>
        <authorList>
            <person name="Gao J."/>
            <person name="Sun J."/>
        </authorList>
    </citation>
    <scope>NUCLEOTIDE SEQUENCE [LARGE SCALE GENOMIC DNA]</scope>
    <source>
        <strain evidence="6 7">CGMCC 1.15528</strain>
    </source>
</reference>
<sequence length="506" mass="53349">MRGPSVLICLDSGTTAVKAGAFDRGGRLVATAQRDNSALRRDGSRVEQDMLTTRGDVFAAIEECAAKAGGKIEALILTGQGDGLWPIDTDGLPVGNAITWLDGRARSLASEYRRDGSFEAIEAVTFSQPTAASQSLHLLWLQQNDPERLRRISHALRLKEWLFLCLTGALKAEPSAVLPVWGDWRTGKLTRIAQETLGLERGIELLPELEEVGQCSAGLTNDVAAALGLPAGLPVLLGPGDVQATLIGLGLGTRPGVARASIFGTSAIHARHLLDPLQMPEKPAGAMVQKFVLGEGFLCFHPSFNGATLFRHIAGLLGQDGAGSCKPTYSNVVLHPFFEPGGERAPYTSPHASGAAFGLSAATRPEELAWAAREALAFVARKSHDMMGHADGEMALGGGLAADPDFGKFLATTMNAPVQSMAGAHAGLRGLGAIAAVTLGWATSSELASHWIGAPDARIEPDTGQVADYAAQKFDIFSRLVDAVSPLWEELGVLGDRATELRKECA</sequence>
<accession>A0A7C9V6I3</accession>
<comment type="caution">
    <text evidence="6">The sequence shown here is derived from an EMBL/GenBank/DDBJ whole genome shotgun (WGS) entry which is preliminary data.</text>
</comment>
<proteinExistence type="inferred from homology"/>
<name>A0A7C9V6I3_9HYPH</name>
<dbReference type="InterPro" id="IPR050406">
    <property type="entry name" value="FGGY_Carb_Kinase"/>
</dbReference>
<dbReference type="Proteomes" id="UP000481252">
    <property type="component" value="Unassembled WGS sequence"/>
</dbReference>
<evidence type="ECO:0000256" key="3">
    <source>
        <dbReference type="ARBA" id="ARBA00022777"/>
    </source>
</evidence>
<dbReference type="Pfam" id="PF00370">
    <property type="entry name" value="FGGY_N"/>
    <property type="match status" value="1"/>
</dbReference>
<dbReference type="GO" id="GO:0016301">
    <property type="term" value="F:kinase activity"/>
    <property type="evidence" value="ECO:0007669"/>
    <property type="project" value="UniProtKB-KW"/>
</dbReference>
<dbReference type="PIRSF" id="PIRSF000538">
    <property type="entry name" value="GlpK"/>
    <property type="match status" value="1"/>
</dbReference>
<evidence type="ECO:0000313" key="6">
    <source>
        <dbReference type="EMBL" id="NGN41544.1"/>
    </source>
</evidence>
<dbReference type="PANTHER" id="PTHR43095:SF5">
    <property type="entry name" value="XYLULOSE KINASE"/>
    <property type="match status" value="1"/>
</dbReference>
<dbReference type="Gene3D" id="3.30.420.40">
    <property type="match status" value="2"/>
</dbReference>
<organism evidence="6 7">
    <name type="scientific">Mesorhizobium zhangyense</name>
    <dbReference type="NCBI Taxonomy" id="1776730"/>
    <lineage>
        <taxon>Bacteria</taxon>
        <taxon>Pseudomonadati</taxon>
        <taxon>Pseudomonadota</taxon>
        <taxon>Alphaproteobacteria</taxon>
        <taxon>Hyphomicrobiales</taxon>
        <taxon>Phyllobacteriaceae</taxon>
        <taxon>Mesorhizobium</taxon>
    </lineage>
</organism>
<dbReference type="InterPro" id="IPR043129">
    <property type="entry name" value="ATPase_NBD"/>
</dbReference>
<dbReference type="SUPFAM" id="SSF53067">
    <property type="entry name" value="Actin-like ATPase domain"/>
    <property type="match status" value="2"/>
</dbReference>
<protein>
    <submittedName>
        <fullName evidence="6">Carbohydrate kinase</fullName>
    </submittedName>
</protein>
<keyword evidence="3 6" id="KW-0418">Kinase</keyword>
<dbReference type="AlphaFoldDB" id="A0A7C9V6I3"/>
<evidence type="ECO:0000259" key="4">
    <source>
        <dbReference type="Pfam" id="PF00370"/>
    </source>
</evidence>
<dbReference type="GO" id="GO:0005975">
    <property type="term" value="P:carbohydrate metabolic process"/>
    <property type="evidence" value="ECO:0007669"/>
    <property type="project" value="InterPro"/>
</dbReference>
<keyword evidence="7" id="KW-1185">Reference proteome</keyword>
<gene>
    <name evidence="6" type="ORF">G6N74_10730</name>
</gene>
<dbReference type="EMBL" id="JAAKZG010000004">
    <property type="protein sequence ID" value="NGN41544.1"/>
    <property type="molecule type" value="Genomic_DNA"/>
</dbReference>
<feature type="domain" description="Carbohydrate kinase FGGY N-terminal" evidence="4">
    <location>
        <begin position="7"/>
        <end position="248"/>
    </location>
</feature>
<keyword evidence="2" id="KW-0808">Transferase</keyword>
<dbReference type="InterPro" id="IPR018485">
    <property type="entry name" value="FGGY_C"/>
</dbReference>
<dbReference type="InterPro" id="IPR018484">
    <property type="entry name" value="FGGY_N"/>
</dbReference>